<feature type="disulfide bond" evidence="18">
    <location>
        <begin position="483"/>
        <end position="495"/>
    </location>
</feature>
<reference evidence="22 23" key="1">
    <citation type="journal article" date="2017" name="Gigascience">
        <title>Genome sequence of the small brown planthopper, Laodelphax striatellus.</title>
        <authorList>
            <person name="Zhu J."/>
            <person name="Jiang F."/>
            <person name="Wang X."/>
            <person name="Yang P."/>
            <person name="Bao Y."/>
            <person name="Zhao W."/>
            <person name="Wang W."/>
            <person name="Lu H."/>
            <person name="Wang Q."/>
            <person name="Cui N."/>
            <person name="Li J."/>
            <person name="Chen X."/>
            <person name="Luo L."/>
            <person name="Yu J."/>
            <person name="Kang L."/>
            <person name="Cui F."/>
        </authorList>
    </citation>
    <scope>NUCLEOTIDE SEQUENCE [LARGE SCALE GENOMIC DNA]</scope>
    <source>
        <strain evidence="22">Lst14</strain>
    </source>
</reference>
<feature type="binding site" evidence="17">
    <location>
        <position position="358"/>
    </location>
    <ligand>
        <name>Zn(2+)</name>
        <dbReference type="ChEBI" id="CHEBI:29105"/>
        <label>1</label>
        <note>catalytic</note>
    </ligand>
</feature>
<evidence type="ECO:0000256" key="13">
    <source>
        <dbReference type="PIRSR" id="PIRSR601548-1"/>
    </source>
</evidence>
<evidence type="ECO:0000256" key="10">
    <source>
        <dbReference type="ARBA" id="ARBA00023180"/>
    </source>
</evidence>
<evidence type="ECO:0000256" key="11">
    <source>
        <dbReference type="ARBA" id="ARBA00036868"/>
    </source>
</evidence>
<protein>
    <recommendedName>
        <fullName evidence="12 21">Angiotensin-converting enzyme</fullName>
        <ecNumber evidence="21">3.4.-.-</ecNumber>
    </recommendedName>
</protein>
<feature type="active site" description="Proton donor 2" evidence="15">
    <location>
        <position position="458"/>
    </location>
</feature>
<dbReference type="EMBL" id="QKKF02002906">
    <property type="protein sequence ID" value="RZF47949.1"/>
    <property type="molecule type" value="Genomic_DNA"/>
</dbReference>
<evidence type="ECO:0000256" key="20">
    <source>
        <dbReference type="PROSITE-ProRule" id="PRU01355"/>
    </source>
</evidence>
<evidence type="ECO:0000313" key="22">
    <source>
        <dbReference type="EMBL" id="RZF47949.1"/>
    </source>
</evidence>
<evidence type="ECO:0000256" key="7">
    <source>
        <dbReference type="ARBA" id="ARBA00022833"/>
    </source>
</evidence>
<keyword evidence="6 21" id="KW-0378">Hydrolase</keyword>
<dbReference type="Pfam" id="PF01401">
    <property type="entry name" value="Peptidase_M2"/>
    <property type="match status" value="1"/>
</dbReference>
<evidence type="ECO:0000256" key="3">
    <source>
        <dbReference type="ARBA" id="ARBA00022670"/>
    </source>
</evidence>
<dbReference type="PANTHER" id="PTHR10514">
    <property type="entry name" value="ANGIOTENSIN-CONVERTING ENZYME"/>
    <property type="match status" value="1"/>
</dbReference>
<comment type="caution">
    <text evidence="22">The sequence shown here is derived from an EMBL/GenBank/DDBJ whole genome shotgun (WGS) entry which is preliminary data.</text>
</comment>
<evidence type="ECO:0000256" key="14">
    <source>
        <dbReference type="PIRSR" id="PIRSR601548-10"/>
    </source>
</evidence>
<evidence type="ECO:0000256" key="1">
    <source>
        <dbReference type="ARBA" id="ARBA00008139"/>
    </source>
</evidence>
<feature type="binding site" evidence="17">
    <location>
        <position position="334"/>
    </location>
    <ligand>
        <name>Zn(2+)</name>
        <dbReference type="ChEBI" id="CHEBI:29105"/>
        <label>1</label>
        <note>catalytic</note>
    </ligand>
</feature>
<proteinExistence type="inferred from homology"/>
<feature type="glycosylation site" description="N-linked (GlcNAc...) asparagine" evidence="14">
    <location>
        <position position="15"/>
    </location>
</feature>
<dbReference type="GO" id="GO:0046872">
    <property type="term" value="F:metal ion binding"/>
    <property type="evidence" value="ECO:0007669"/>
    <property type="project" value="UniProtKB-KW"/>
</dbReference>
<keyword evidence="23" id="KW-1185">Reference proteome</keyword>
<dbReference type="Proteomes" id="UP000291343">
    <property type="component" value="Unassembled WGS sequence"/>
</dbReference>
<evidence type="ECO:0000256" key="12">
    <source>
        <dbReference type="ARBA" id="ARBA00039858"/>
    </source>
</evidence>
<dbReference type="SMR" id="A0A482XR58"/>
<organism evidence="22 23">
    <name type="scientific">Laodelphax striatellus</name>
    <name type="common">Small brown planthopper</name>
    <name type="synonym">Delphax striatella</name>
    <dbReference type="NCBI Taxonomy" id="195883"/>
    <lineage>
        <taxon>Eukaryota</taxon>
        <taxon>Metazoa</taxon>
        <taxon>Ecdysozoa</taxon>
        <taxon>Arthropoda</taxon>
        <taxon>Hexapoda</taxon>
        <taxon>Insecta</taxon>
        <taxon>Pterygota</taxon>
        <taxon>Neoptera</taxon>
        <taxon>Paraneoptera</taxon>
        <taxon>Hemiptera</taxon>
        <taxon>Auchenorrhyncha</taxon>
        <taxon>Fulgoroidea</taxon>
        <taxon>Delphacidae</taxon>
        <taxon>Criomorphinae</taxon>
        <taxon>Laodelphax</taxon>
    </lineage>
</organism>
<feature type="binding site" evidence="17">
    <location>
        <position position="330"/>
    </location>
    <ligand>
        <name>Zn(2+)</name>
        <dbReference type="ChEBI" id="CHEBI:29105"/>
        <label>1</label>
        <note>catalytic</note>
    </ligand>
</feature>
<dbReference type="STRING" id="195883.A0A482XR58"/>
<dbReference type="PROSITE" id="PS52011">
    <property type="entry name" value="PEPTIDASE_M2"/>
    <property type="match status" value="1"/>
</dbReference>
<name>A0A482XR58_LAOST</name>
<feature type="active site" description="Proton donor 1" evidence="13">
    <location>
        <position position="458"/>
    </location>
</feature>
<comment type="similarity">
    <text evidence="1 20 21">Belongs to the peptidase M2 family.</text>
</comment>
<comment type="cofactor">
    <cofactor evidence="21">
        <name>Zn(2+)</name>
        <dbReference type="ChEBI" id="CHEBI:29105"/>
    </cofactor>
    <text evidence="21">Binds 1 zinc ion per subunit.</text>
</comment>
<dbReference type="SUPFAM" id="SSF55486">
    <property type="entry name" value="Metalloproteases ('zincins'), catalytic domain"/>
    <property type="match status" value="1"/>
</dbReference>
<feature type="active site" description="Proton acceptor 2" evidence="15">
    <location>
        <position position="331"/>
    </location>
</feature>
<dbReference type="FunFam" id="1.10.1370.30:FF:000004">
    <property type="entry name" value="Angiotensin-converting enzyme"/>
    <property type="match status" value="1"/>
</dbReference>
<keyword evidence="9 18" id="KW-1015">Disulfide bond</keyword>
<evidence type="ECO:0000256" key="5">
    <source>
        <dbReference type="ARBA" id="ARBA00022729"/>
    </source>
</evidence>
<evidence type="ECO:0000256" key="6">
    <source>
        <dbReference type="ARBA" id="ARBA00022801"/>
    </source>
</evidence>
<dbReference type="GO" id="GO:0004180">
    <property type="term" value="F:carboxypeptidase activity"/>
    <property type="evidence" value="ECO:0007669"/>
    <property type="project" value="UniProtKB-KW"/>
</dbReference>
<evidence type="ECO:0000256" key="2">
    <source>
        <dbReference type="ARBA" id="ARBA00022645"/>
    </source>
</evidence>
<dbReference type="GO" id="GO:0005886">
    <property type="term" value="C:plasma membrane"/>
    <property type="evidence" value="ECO:0007669"/>
    <property type="project" value="TreeGrafter"/>
</dbReference>
<dbReference type="EC" id="3.4.-.-" evidence="21"/>
<accession>A0A482XR58</accession>
<evidence type="ECO:0000256" key="18">
    <source>
        <dbReference type="PIRSR" id="PIRSR601548-4"/>
    </source>
</evidence>
<dbReference type="GO" id="GO:0008241">
    <property type="term" value="F:peptidyl-dipeptidase activity"/>
    <property type="evidence" value="ECO:0007669"/>
    <property type="project" value="UniProtKB-EC"/>
</dbReference>
<feature type="binding site" evidence="19">
    <location>
        <position position="330"/>
    </location>
    <ligand>
        <name>Zn(2+)</name>
        <dbReference type="ChEBI" id="CHEBI:29105"/>
        <label>2</label>
        <note>catalytic</note>
    </ligand>
</feature>
<dbReference type="OrthoDB" id="10029630at2759"/>
<keyword evidence="8 21" id="KW-0482">Metalloprotease</keyword>
<keyword evidence="5" id="KW-0732">Signal</keyword>
<feature type="binding site" evidence="16">
    <location>
        <position position="172"/>
    </location>
    <ligand>
        <name>chloride</name>
        <dbReference type="ChEBI" id="CHEBI:17996"/>
        <label>1</label>
    </ligand>
</feature>
<dbReference type="GO" id="GO:0006508">
    <property type="term" value="P:proteolysis"/>
    <property type="evidence" value="ECO:0007669"/>
    <property type="project" value="UniProtKB-KW"/>
</dbReference>
<keyword evidence="10 14" id="KW-0325">Glycoprotein</keyword>
<evidence type="ECO:0000313" key="23">
    <source>
        <dbReference type="Proteomes" id="UP000291343"/>
    </source>
</evidence>
<dbReference type="CDD" id="cd06461">
    <property type="entry name" value="M2_ACE"/>
    <property type="match status" value="1"/>
</dbReference>
<evidence type="ECO:0000256" key="21">
    <source>
        <dbReference type="RuleBase" id="RU361144"/>
    </source>
</evidence>
<feature type="binding site" evidence="19">
    <location>
        <position position="334"/>
    </location>
    <ligand>
        <name>Zn(2+)</name>
        <dbReference type="ChEBI" id="CHEBI:29105"/>
        <label>2</label>
        <note>catalytic</note>
    </ligand>
</feature>
<evidence type="ECO:0000256" key="8">
    <source>
        <dbReference type="ARBA" id="ARBA00023049"/>
    </source>
</evidence>
<dbReference type="GO" id="GO:0008237">
    <property type="term" value="F:metallopeptidase activity"/>
    <property type="evidence" value="ECO:0007669"/>
    <property type="project" value="UniProtKB-KW"/>
</dbReference>
<evidence type="ECO:0000256" key="15">
    <source>
        <dbReference type="PIRSR" id="PIRSR601548-11"/>
    </source>
</evidence>
<feature type="binding site" evidence="16">
    <location>
        <position position="467"/>
    </location>
    <ligand>
        <name>chloride</name>
        <dbReference type="ChEBI" id="CHEBI:17996"/>
        <label>1</label>
    </ligand>
</feature>
<evidence type="ECO:0000256" key="16">
    <source>
        <dbReference type="PIRSR" id="PIRSR601548-2"/>
    </source>
</evidence>
<keyword evidence="7 17" id="KW-0862">Zinc</keyword>
<keyword evidence="3 21" id="KW-0645">Protease</keyword>
<evidence type="ECO:0000256" key="19">
    <source>
        <dbReference type="PIRSR" id="PIRSR601548-8"/>
    </source>
</evidence>
<feature type="active site" description="Proton acceptor 1" evidence="13">
    <location>
        <position position="331"/>
    </location>
</feature>
<dbReference type="AlphaFoldDB" id="A0A482XR58"/>
<evidence type="ECO:0000256" key="17">
    <source>
        <dbReference type="PIRSR" id="PIRSR601548-3"/>
    </source>
</evidence>
<evidence type="ECO:0000256" key="4">
    <source>
        <dbReference type="ARBA" id="ARBA00022723"/>
    </source>
</evidence>
<feature type="disulfide bond" evidence="18 20">
    <location>
        <begin position="299"/>
        <end position="317"/>
    </location>
</feature>
<gene>
    <name evidence="22" type="ORF">LSTR_LSTR008753</name>
</gene>
<evidence type="ECO:0000256" key="9">
    <source>
        <dbReference type="ARBA" id="ARBA00023157"/>
    </source>
</evidence>
<dbReference type="PANTHER" id="PTHR10514:SF45">
    <property type="entry name" value="ANGIOTENSIN-CONVERTING ENZYME"/>
    <property type="match status" value="1"/>
</dbReference>
<comment type="catalytic activity">
    <reaction evidence="11">
        <text>Release of a C-terminal dipeptide, oligopeptide-|-Xaa-Yaa, when Xaa is not Pro, and Yaa is neither Asp nor Glu. Thus, conversion of angiotensin I to angiotensin II, with increase in vasoconstrictor activity, but no action on angiotensin II.</text>
        <dbReference type="EC" id="3.4.15.1"/>
    </reaction>
</comment>
<comment type="caution">
    <text evidence="20">Lacks conserved residue(s) required for the propagation of feature annotation.</text>
</comment>
<keyword evidence="2 21" id="KW-0121">Carboxypeptidase</keyword>
<dbReference type="InParanoid" id="A0A482XR58"/>
<dbReference type="PRINTS" id="PR00791">
    <property type="entry name" value="PEPDIPTASEA"/>
</dbReference>
<sequence length="603" mass="70624">MCNQVMEAQWAFTTNITDYNKKRMVEAMNLQSKFDRVSWKRATSFSWTRLPDPVARRQLRLLTTRGRGALSDNKYTELQQLIQEMKDIYTSARVCPQSDLAPVYCDSRLEPELTHTLAHSRDFEEQLHVWRAWRDAVGPPIRNKYIRYVELINEAAKLNGFRDAGDQQKSQYEDEGFGQQITEIWSSLSPLYRQLHAYVRRKLADYYGPRRVRPDGPIPAHILGNMWGQSWKNIFDIVLPYPGKRRADVTPEMLRQGYTPLRMFQTAEEFFTSMGLKPMPVEFWHKSMLERPTDRVAACKASAWDFCNRKDYRIKQCTEVTMDQLLTTHHEMTHIQYYLQYAENPILFRDGANPAFHEAVSDAILLSVTTPRHMHRIGLLNNITDDYETNINFLLEMALDKVAYLPFAYLVDQWRWSIFSDGVEGINARWWELRLHHQGVIPPVSRGESDFDPAAKYHIVADQPYMRYFVSLVLQFQIHEALCQAAGHIGTLHTCDIYRSREAGRLLSETMSIGSSRKWTEVVKIATRGRASRLDARPMLEYFSPLLLWLRVQNRDERIVGWSRIKEKFLWLNEAAGSWSPYLGLPKWVKKPLQRYWSTSIHK</sequence>
<keyword evidence="4 17" id="KW-0479">Metal-binding</keyword>
<dbReference type="InterPro" id="IPR001548">
    <property type="entry name" value="Peptidase_M2"/>
</dbReference>
<feature type="binding site" evidence="19">
    <location>
        <position position="358"/>
    </location>
    <ligand>
        <name>Zn(2+)</name>
        <dbReference type="ChEBI" id="CHEBI:29105"/>
        <label>2</label>
        <note>catalytic</note>
    </ligand>
</feature>
<dbReference type="Gene3D" id="1.10.1370.30">
    <property type="match status" value="1"/>
</dbReference>